<feature type="transmembrane region" description="Helical" evidence="8">
    <location>
        <begin position="217"/>
        <end position="236"/>
    </location>
</feature>
<dbReference type="InterPro" id="IPR051204">
    <property type="entry name" value="ABC_transp_perm/SBD"/>
</dbReference>
<keyword evidence="4 8" id="KW-1133">Transmembrane helix</keyword>
<keyword evidence="3 8" id="KW-0812">Transmembrane</keyword>
<evidence type="ECO:0000313" key="10">
    <source>
        <dbReference type="EMBL" id="OYQ30007.1"/>
    </source>
</evidence>
<evidence type="ECO:0000256" key="8">
    <source>
        <dbReference type="RuleBase" id="RU363032"/>
    </source>
</evidence>
<evidence type="ECO:0000256" key="4">
    <source>
        <dbReference type="ARBA" id="ARBA00022989"/>
    </source>
</evidence>
<evidence type="ECO:0000259" key="9">
    <source>
        <dbReference type="PROSITE" id="PS50928"/>
    </source>
</evidence>
<feature type="transmembrane region" description="Helical" evidence="8">
    <location>
        <begin position="46"/>
        <end position="69"/>
    </location>
</feature>
<dbReference type="AlphaFoldDB" id="A0A255YL55"/>
<feature type="transmembrane region" description="Helical" evidence="8">
    <location>
        <begin position="184"/>
        <end position="205"/>
    </location>
</feature>
<evidence type="ECO:0000256" key="1">
    <source>
        <dbReference type="ARBA" id="ARBA00004651"/>
    </source>
</evidence>
<comment type="subcellular location">
    <subcellularLocation>
        <location evidence="1 8">Cell membrane</location>
        <topology evidence="1 8">Multi-pass membrane protein</topology>
    </subcellularLocation>
</comment>
<protein>
    <recommendedName>
        <fullName evidence="9">ABC transmembrane type-1 domain-containing protein</fullName>
    </recommendedName>
</protein>
<dbReference type="Pfam" id="PF00528">
    <property type="entry name" value="BPD_transp_1"/>
    <property type="match status" value="1"/>
</dbReference>
<reference evidence="10 11" key="1">
    <citation type="submission" date="2017-07" db="EMBL/GenBank/DDBJ databases">
        <title>Sandarakinorhabdus cyanobacteriorum sp. nov., a novel bacterium isolated from cyanobacterial aggregates in a eutrophic lake.</title>
        <authorList>
            <person name="Cai H."/>
        </authorList>
    </citation>
    <scope>NUCLEOTIDE SEQUENCE [LARGE SCALE GENOMIC DNA]</scope>
    <source>
        <strain evidence="10 11">TH057</strain>
    </source>
</reference>
<feature type="transmembrane region" description="Helical" evidence="8">
    <location>
        <begin position="12"/>
        <end position="34"/>
    </location>
</feature>
<comment type="similarity">
    <text evidence="6">In the C-terminal section; belongs to the OsmX family.</text>
</comment>
<dbReference type="Gene3D" id="3.40.190.120">
    <property type="entry name" value="Osmoprotection protein (prox), domain 2"/>
    <property type="match status" value="1"/>
</dbReference>
<dbReference type="PANTHER" id="PTHR30177:SF4">
    <property type="entry name" value="OSMOPROTECTANT IMPORT PERMEASE PROTEIN OSMW"/>
    <property type="match status" value="1"/>
</dbReference>
<dbReference type="InterPro" id="IPR035906">
    <property type="entry name" value="MetI-like_sf"/>
</dbReference>
<dbReference type="CDD" id="cd06261">
    <property type="entry name" value="TM_PBP2"/>
    <property type="match status" value="1"/>
</dbReference>
<proteinExistence type="inferred from homology"/>
<dbReference type="EMBL" id="NOXT01000103">
    <property type="protein sequence ID" value="OYQ30007.1"/>
    <property type="molecule type" value="Genomic_DNA"/>
</dbReference>
<feature type="transmembrane region" description="Helical" evidence="8">
    <location>
        <begin position="131"/>
        <end position="164"/>
    </location>
</feature>
<dbReference type="PROSITE" id="PS50928">
    <property type="entry name" value="ABC_TM1"/>
    <property type="match status" value="1"/>
</dbReference>
<comment type="caution">
    <text evidence="10">The sequence shown here is derived from an EMBL/GenBank/DDBJ whole genome shotgun (WGS) entry which is preliminary data.</text>
</comment>
<evidence type="ECO:0000313" key="11">
    <source>
        <dbReference type="Proteomes" id="UP000216991"/>
    </source>
</evidence>
<evidence type="ECO:0000256" key="7">
    <source>
        <dbReference type="ARBA" id="ARBA00035652"/>
    </source>
</evidence>
<dbReference type="SUPFAM" id="SSF161098">
    <property type="entry name" value="MetI-like"/>
    <property type="match status" value="1"/>
</dbReference>
<dbReference type="GO" id="GO:0022857">
    <property type="term" value="F:transmembrane transporter activity"/>
    <property type="evidence" value="ECO:0007669"/>
    <property type="project" value="InterPro"/>
</dbReference>
<sequence length="508" mass="53297">MTAAQGLPGALAAHLAISAAALLLAVLVAAPLVLLMPGRPWLQRSVMGIASVVQTVPALALLALFFPLLVLVRNLTGLPVPSLGLLPSLLALALYALLPLLRGGAGGLAAIPESVRDAARAIGMTRWQRLFHVELSLAAPVVFGGLRTAAVWTIGAATLATMVGQESLGDLIFAGLQLQDWRQVLLGCAAAAGLAMIVDAGLGLVESGIARRRRGPALIGLMVLALLAAAVSGWWWHSRPASQAAPVVIGTKTFSEQYILAELIAADLRRSGQPVAVRSGLGSGIAFQSVKAGGIDIGIDYSGTLWTQALGRSDVVPRGEMLAILRRELQARHGVTVAASLGFENAYALAMKRDAAQRLGVKTISDLVRVAPQLRLATDLEFQSRAEWAGLQRAYGLRFAAIRAYTPVLMMAALGDNSADVITAYSSDGALSTTDVVLLVDDRGALPAYDALLVVAPGRDALAKRLARYEGRIPVAVMRAANWQADRPSDKRSPADAARWLATQTGLK</sequence>
<dbReference type="Gene3D" id="3.40.190.10">
    <property type="entry name" value="Periplasmic binding protein-like II"/>
    <property type="match status" value="1"/>
</dbReference>
<dbReference type="SUPFAM" id="SSF53850">
    <property type="entry name" value="Periplasmic binding protein-like II"/>
    <property type="match status" value="1"/>
</dbReference>
<dbReference type="Proteomes" id="UP000216991">
    <property type="component" value="Unassembled WGS sequence"/>
</dbReference>
<feature type="domain" description="ABC transmembrane type-1" evidence="9">
    <location>
        <begin position="11"/>
        <end position="207"/>
    </location>
</feature>
<dbReference type="InterPro" id="IPR000515">
    <property type="entry name" value="MetI-like"/>
</dbReference>
<evidence type="ECO:0000256" key="6">
    <source>
        <dbReference type="ARBA" id="ARBA00035642"/>
    </source>
</evidence>
<dbReference type="GO" id="GO:0031460">
    <property type="term" value="P:glycine betaine transport"/>
    <property type="evidence" value="ECO:0007669"/>
    <property type="project" value="TreeGrafter"/>
</dbReference>
<feature type="transmembrane region" description="Helical" evidence="8">
    <location>
        <begin position="89"/>
        <end position="111"/>
    </location>
</feature>
<keyword evidence="5 8" id="KW-0472">Membrane</keyword>
<dbReference type="Gene3D" id="1.10.3720.10">
    <property type="entry name" value="MetI-like"/>
    <property type="match status" value="1"/>
</dbReference>
<gene>
    <name evidence="10" type="ORF">CHU93_07320</name>
</gene>
<comment type="similarity">
    <text evidence="7">In the N-terminal section; belongs to the binding-protein-dependent transport system permease family.</text>
</comment>
<keyword evidence="2 8" id="KW-0813">Transport</keyword>
<organism evidence="10 11">
    <name type="scientific">Sandarakinorhabdus cyanobacteriorum</name>
    <dbReference type="NCBI Taxonomy" id="1981098"/>
    <lineage>
        <taxon>Bacteria</taxon>
        <taxon>Pseudomonadati</taxon>
        <taxon>Pseudomonadota</taxon>
        <taxon>Alphaproteobacteria</taxon>
        <taxon>Sphingomonadales</taxon>
        <taxon>Sphingosinicellaceae</taxon>
        <taxon>Sandarakinorhabdus</taxon>
    </lineage>
</organism>
<dbReference type="InterPro" id="IPR007210">
    <property type="entry name" value="ABC_Gly_betaine_transp_sub-bd"/>
</dbReference>
<evidence type="ECO:0000256" key="3">
    <source>
        <dbReference type="ARBA" id="ARBA00022692"/>
    </source>
</evidence>
<dbReference type="RefSeq" id="WP_094473446.1">
    <property type="nucleotide sequence ID" value="NZ_NOXT01000103.1"/>
</dbReference>
<dbReference type="OrthoDB" id="9801163at2"/>
<evidence type="ECO:0000256" key="5">
    <source>
        <dbReference type="ARBA" id="ARBA00023136"/>
    </source>
</evidence>
<name>A0A255YL55_9SPHN</name>
<comment type="similarity">
    <text evidence="8">Belongs to the binding-protein-dependent transport system permease family.</text>
</comment>
<accession>A0A255YL55</accession>
<dbReference type="PANTHER" id="PTHR30177">
    <property type="entry name" value="GLYCINE BETAINE/L-PROLINE TRANSPORT SYSTEM PERMEASE PROTEIN PROW"/>
    <property type="match status" value="1"/>
</dbReference>
<dbReference type="GO" id="GO:0043190">
    <property type="term" value="C:ATP-binding cassette (ABC) transporter complex"/>
    <property type="evidence" value="ECO:0007669"/>
    <property type="project" value="InterPro"/>
</dbReference>
<dbReference type="Pfam" id="PF04069">
    <property type="entry name" value="OpuAC"/>
    <property type="match status" value="1"/>
</dbReference>
<evidence type="ECO:0000256" key="2">
    <source>
        <dbReference type="ARBA" id="ARBA00022448"/>
    </source>
</evidence>
<keyword evidence="11" id="KW-1185">Reference proteome</keyword>